<evidence type="ECO:0000256" key="1">
    <source>
        <dbReference type="ARBA" id="ARBA00004609"/>
    </source>
</evidence>
<keyword evidence="16" id="KW-1185">Reference proteome</keyword>
<dbReference type="Pfam" id="PF14368">
    <property type="entry name" value="LTP_2"/>
    <property type="match status" value="2"/>
</dbReference>
<keyword evidence="8" id="KW-1015">Disulfide bond</keyword>
<gene>
    <name evidence="15" type="ORF">OSB04_020335</name>
</gene>
<dbReference type="FunFam" id="1.10.110.10:FF:000001">
    <property type="entry name" value="Bifunctional inhibitor/lipid-transfer protein/seed storage 2S albumin superfamily protein"/>
    <property type="match status" value="2"/>
</dbReference>
<feature type="chain" id="PRO_5041336967" description="Bifunctional inhibitor/plant lipid transfer protein/seed storage helical domain-containing protein" evidence="13">
    <location>
        <begin position="26"/>
        <end position="375"/>
    </location>
</feature>
<dbReference type="Gene3D" id="1.10.110.10">
    <property type="entry name" value="Plant lipid-transfer and hydrophobic proteins"/>
    <property type="match status" value="2"/>
</dbReference>
<keyword evidence="9" id="KW-0325">Glycoprotein</keyword>
<evidence type="ECO:0000256" key="10">
    <source>
        <dbReference type="ARBA" id="ARBA00023288"/>
    </source>
</evidence>
<dbReference type="SUPFAM" id="SSF47699">
    <property type="entry name" value="Bifunctional inhibitor/lipid-transfer protein/seed storage 2S albumin"/>
    <property type="match status" value="2"/>
</dbReference>
<dbReference type="GO" id="GO:0098552">
    <property type="term" value="C:side of membrane"/>
    <property type="evidence" value="ECO:0007669"/>
    <property type="project" value="UniProtKB-KW"/>
</dbReference>
<keyword evidence="12" id="KW-1133">Transmembrane helix</keyword>
<evidence type="ECO:0000259" key="14">
    <source>
        <dbReference type="SMART" id="SM00499"/>
    </source>
</evidence>
<dbReference type="GO" id="GO:0008289">
    <property type="term" value="F:lipid binding"/>
    <property type="evidence" value="ECO:0007669"/>
    <property type="project" value="UniProtKB-KW"/>
</dbReference>
<feature type="domain" description="Bifunctional inhibitor/plant lipid transfer protein/seed storage helical" evidence="14">
    <location>
        <begin position="30"/>
        <end position="107"/>
    </location>
</feature>
<dbReference type="EMBL" id="JARYMX010000005">
    <property type="protein sequence ID" value="KAJ9547792.1"/>
    <property type="molecule type" value="Genomic_DNA"/>
</dbReference>
<evidence type="ECO:0000256" key="11">
    <source>
        <dbReference type="SAM" id="MobiDB-lite"/>
    </source>
</evidence>
<reference evidence="15" key="1">
    <citation type="submission" date="2023-03" db="EMBL/GenBank/DDBJ databases">
        <title>Chromosome-scale reference genome and RAD-based genetic map of yellow starthistle (Centaurea solstitialis) reveal putative structural variation and QTLs associated with invader traits.</title>
        <authorList>
            <person name="Reatini B."/>
            <person name="Cang F.A."/>
            <person name="Jiang Q."/>
            <person name="Mckibben M.T.W."/>
            <person name="Barker M.S."/>
            <person name="Rieseberg L.H."/>
            <person name="Dlugosch K.M."/>
        </authorList>
    </citation>
    <scope>NUCLEOTIDE SEQUENCE</scope>
    <source>
        <strain evidence="15">CAN-66</strain>
        <tissue evidence="15">Leaf</tissue>
    </source>
</reference>
<evidence type="ECO:0000256" key="4">
    <source>
        <dbReference type="ARBA" id="ARBA00022475"/>
    </source>
</evidence>
<evidence type="ECO:0000313" key="16">
    <source>
        <dbReference type="Proteomes" id="UP001172457"/>
    </source>
</evidence>
<evidence type="ECO:0000256" key="3">
    <source>
        <dbReference type="ARBA" id="ARBA00022448"/>
    </source>
</evidence>
<comment type="caution">
    <text evidence="15">The sequence shown here is derived from an EMBL/GenBank/DDBJ whole genome shotgun (WGS) entry which is preliminary data.</text>
</comment>
<dbReference type="PANTHER" id="PTHR33044">
    <property type="entry name" value="BIFUNCTIONAL INHIBITOR/LIPID-TRANSFER PROTEIN/SEED STORAGE 2S ALBUMIN SUPERFAMILY PROTEIN-RELATED"/>
    <property type="match status" value="1"/>
</dbReference>
<sequence length="375" mass="37816">MASYSQRVMGVVLVVMVMVWGGARAQSNGCTNTLMGLAPCLNYVTGNTSTPSPSCCSQLSTVVQSQPRCLCSLLNGNAPNIGVTINQTLAITLPGACQVQTPPISQCNTVANGPASGPTSSAISPIASQIVPSQETPEAEAPTTSSTPTITPGSGSGSKTTPSTNNNASDGSRFGASSYLMFILMASKGTNMGLLLVLLVMLWGETMAQSGCTTALIGLAPCLSFVTGNSSTPSSSCCSQLSSVVQAQPRCLCSLLNGGGANLGISMNQTLALSLPGACDVQTPPVSQCNGVANAPTPSSVEPPISNSPSYSSDEIPEAPTSTSKPSIPTIPTGGSKSVPSTDGDASDGVIIRAPTHVLVFALFAVSCISIVTKF</sequence>
<keyword evidence="6 13" id="KW-0732">Signal</keyword>
<feature type="region of interest" description="Disordered" evidence="11">
    <location>
        <begin position="290"/>
        <end position="345"/>
    </location>
</feature>
<keyword evidence="12" id="KW-0812">Transmembrane</keyword>
<dbReference type="CDD" id="cd00010">
    <property type="entry name" value="AAI_LTSS"/>
    <property type="match status" value="2"/>
</dbReference>
<evidence type="ECO:0000313" key="15">
    <source>
        <dbReference type="EMBL" id="KAJ9547792.1"/>
    </source>
</evidence>
<dbReference type="PRINTS" id="PR00382">
    <property type="entry name" value="LIPIDTRNSFER"/>
</dbReference>
<comment type="similarity">
    <text evidence="2">Belongs to the plant LTP family.</text>
</comment>
<feature type="region of interest" description="Disordered" evidence="11">
    <location>
        <begin position="132"/>
        <end position="170"/>
    </location>
</feature>
<feature type="transmembrane region" description="Helical" evidence="12">
    <location>
        <begin position="179"/>
        <end position="203"/>
    </location>
</feature>
<evidence type="ECO:0000256" key="6">
    <source>
        <dbReference type="ARBA" id="ARBA00022729"/>
    </source>
</evidence>
<dbReference type="Proteomes" id="UP001172457">
    <property type="component" value="Chromosome 5"/>
</dbReference>
<keyword evidence="12" id="KW-0472">Membrane</keyword>
<evidence type="ECO:0000256" key="8">
    <source>
        <dbReference type="ARBA" id="ARBA00023157"/>
    </source>
</evidence>
<evidence type="ECO:0000256" key="9">
    <source>
        <dbReference type="ARBA" id="ARBA00023180"/>
    </source>
</evidence>
<keyword evidence="10" id="KW-0449">Lipoprotein</keyword>
<protein>
    <recommendedName>
        <fullName evidence="14">Bifunctional inhibitor/plant lipid transfer protein/seed storage helical domain-containing protein</fullName>
    </recommendedName>
</protein>
<evidence type="ECO:0000256" key="12">
    <source>
        <dbReference type="SAM" id="Phobius"/>
    </source>
</evidence>
<name>A0AA38W3R9_9ASTR</name>
<feature type="compositionally biased region" description="Polar residues" evidence="11">
    <location>
        <begin position="290"/>
        <end position="313"/>
    </location>
</feature>
<keyword evidence="5" id="KW-0336">GPI-anchor</keyword>
<evidence type="ECO:0000256" key="5">
    <source>
        <dbReference type="ARBA" id="ARBA00022622"/>
    </source>
</evidence>
<comment type="subcellular location">
    <subcellularLocation>
        <location evidence="1">Cell membrane</location>
        <topology evidence="1">Lipid-anchor</topology>
        <topology evidence="1">GPI-anchor</topology>
    </subcellularLocation>
</comment>
<feature type="signal peptide" evidence="13">
    <location>
        <begin position="1"/>
        <end position="25"/>
    </location>
</feature>
<keyword evidence="7" id="KW-0446">Lipid-binding</keyword>
<evidence type="ECO:0000256" key="2">
    <source>
        <dbReference type="ARBA" id="ARBA00009748"/>
    </source>
</evidence>
<dbReference type="SMART" id="SM00499">
    <property type="entry name" value="AAI"/>
    <property type="match status" value="2"/>
</dbReference>
<feature type="domain" description="Bifunctional inhibitor/plant lipid transfer protein/seed storage helical" evidence="14">
    <location>
        <begin position="212"/>
        <end position="289"/>
    </location>
</feature>
<dbReference type="InterPro" id="IPR016140">
    <property type="entry name" value="Bifunc_inhib/LTP/seed_store"/>
</dbReference>
<dbReference type="GO" id="GO:0005886">
    <property type="term" value="C:plasma membrane"/>
    <property type="evidence" value="ECO:0007669"/>
    <property type="project" value="UniProtKB-SubCell"/>
</dbReference>
<dbReference type="InterPro" id="IPR000528">
    <property type="entry name" value="Plant_nsLTP"/>
</dbReference>
<dbReference type="GO" id="GO:0006869">
    <property type="term" value="P:lipid transport"/>
    <property type="evidence" value="ECO:0007669"/>
    <property type="project" value="InterPro"/>
</dbReference>
<dbReference type="AlphaFoldDB" id="A0AA38W3R9"/>
<feature type="compositionally biased region" description="Low complexity" evidence="11">
    <location>
        <begin position="132"/>
        <end position="164"/>
    </location>
</feature>
<keyword evidence="4" id="KW-1003">Cell membrane</keyword>
<keyword evidence="3" id="KW-0813">Transport</keyword>
<dbReference type="InterPro" id="IPR036312">
    <property type="entry name" value="Bifun_inhib/LTP/seed_sf"/>
</dbReference>
<accession>A0AA38W3R9</accession>
<evidence type="ECO:0000256" key="7">
    <source>
        <dbReference type="ARBA" id="ARBA00023121"/>
    </source>
</evidence>
<evidence type="ECO:0000256" key="13">
    <source>
        <dbReference type="SAM" id="SignalP"/>
    </source>
</evidence>
<proteinExistence type="inferred from homology"/>
<dbReference type="InterPro" id="IPR043325">
    <property type="entry name" value="LTSS"/>
</dbReference>
<organism evidence="15 16">
    <name type="scientific">Centaurea solstitialis</name>
    <name type="common">yellow star-thistle</name>
    <dbReference type="NCBI Taxonomy" id="347529"/>
    <lineage>
        <taxon>Eukaryota</taxon>
        <taxon>Viridiplantae</taxon>
        <taxon>Streptophyta</taxon>
        <taxon>Embryophyta</taxon>
        <taxon>Tracheophyta</taxon>
        <taxon>Spermatophyta</taxon>
        <taxon>Magnoliopsida</taxon>
        <taxon>eudicotyledons</taxon>
        <taxon>Gunneridae</taxon>
        <taxon>Pentapetalae</taxon>
        <taxon>asterids</taxon>
        <taxon>campanulids</taxon>
        <taxon>Asterales</taxon>
        <taxon>Asteraceae</taxon>
        <taxon>Carduoideae</taxon>
        <taxon>Cardueae</taxon>
        <taxon>Centaureinae</taxon>
        <taxon>Centaurea</taxon>
    </lineage>
</organism>